<evidence type="ECO:0000313" key="2">
    <source>
        <dbReference type="EnsemblMetazoa" id="AFAF002950-PA"/>
    </source>
</evidence>
<accession>A0A182Q4K1</accession>
<evidence type="ECO:0000313" key="3">
    <source>
        <dbReference type="Proteomes" id="UP000075886"/>
    </source>
</evidence>
<keyword evidence="3" id="KW-1185">Reference proteome</keyword>
<feature type="region of interest" description="Disordered" evidence="1">
    <location>
        <begin position="1308"/>
        <end position="1333"/>
    </location>
</feature>
<organism evidence="2 3">
    <name type="scientific">Anopheles farauti</name>
    <dbReference type="NCBI Taxonomy" id="69004"/>
    <lineage>
        <taxon>Eukaryota</taxon>
        <taxon>Metazoa</taxon>
        <taxon>Ecdysozoa</taxon>
        <taxon>Arthropoda</taxon>
        <taxon>Hexapoda</taxon>
        <taxon>Insecta</taxon>
        <taxon>Pterygota</taxon>
        <taxon>Neoptera</taxon>
        <taxon>Endopterygota</taxon>
        <taxon>Diptera</taxon>
        <taxon>Nematocera</taxon>
        <taxon>Culicoidea</taxon>
        <taxon>Culicidae</taxon>
        <taxon>Anophelinae</taxon>
        <taxon>Anopheles</taxon>
    </lineage>
</organism>
<feature type="region of interest" description="Disordered" evidence="1">
    <location>
        <begin position="1077"/>
        <end position="1097"/>
    </location>
</feature>
<reference evidence="3" key="1">
    <citation type="submission" date="2014-01" db="EMBL/GenBank/DDBJ databases">
        <title>The Genome Sequence of Anopheles farauti FAR1 (V2).</title>
        <authorList>
            <consortium name="The Broad Institute Genomics Platform"/>
            <person name="Neafsey D.E."/>
            <person name="Besansky N."/>
            <person name="Howell P."/>
            <person name="Walton C."/>
            <person name="Young S.K."/>
            <person name="Zeng Q."/>
            <person name="Gargeya S."/>
            <person name="Fitzgerald M."/>
            <person name="Haas B."/>
            <person name="Abouelleil A."/>
            <person name="Allen A.W."/>
            <person name="Alvarado L."/>
            <person name="Arachchi H.M."/>
            <person name="Berlin A.M."/>
            <person name="Chapman S.B."/>
            <person name="Gainer-Dewar J."/>
            <person name="Goldberg J."/>
            <person name="Griggs A."/>
            <person name="Gujja S."/>
            <person name="Hansen M."/>
            <person name="Howarth C."/>
            <person name="Imamovic A."/>
            <person name="Ireland A."/>
            <person name="Larimer J."/>
            <person name="McCowan C."/>
            <person name="Murphy C."/>
            <person name="Pearson M."/>
            <person name="Poon T.W."/>
            <person name="Priest M."/>
            <person name="Roberts A."/>
            <person name="Saif S."/>
            <person name="Shea T."/>
            <person name="Sisk P."/>
            <person name="Sykes S."/>
            <person name="Wortman J."/>
            <person name="Nusbaum C."/>
            <person name="Birren B."/>
        </authorList>
    </citation>
    <scope>NUCLEOTIDE SEQUENCE [LARGE SCALE GENOMIC DNA]</scope>
    <source>
        <strain evidence="3">FAR1</strain>
    </source>
</reference>
<evidence type="ECO:0000256" key="1">
    <source>
        <dbReference type="SAM" id="MobiDB-lite"/>
    </source>
</evidence>
<dbReference type="EMBL" id="AXCN02001048">
    <property type="status" value="NOT_ANNOTATED_CDS"/>
    <property type="molecule type" value="Genomic_DNA"/>
</dbReference>
<feature type="compositionally biased region" description="Polar residues" evidence="1">
    <location>
        <begin position="1078"/>
        <end position="1089"/>
    </location>
</feature>
<feature type="region of interest" description="Disordered" evidence="1">
    <location>
        <begin position="457"/>
        <end position="502"/>
    </location>
</feature>
<feature type="region of interest" description="Disordered" evidence="1">
    <location>
        <begin position="845"/>
        <end position="865"/>
    </location>
</feature>
<protein>
    <submittedName>
        <fullName evidence="2">Uncharacterized protein</fullName>
    </submittedName>
</protein>
<feature type="region of interest" description="Disordered" evidence="1">
    <location>
        <begin position="711"/>
        <end position="743"/>
    </location>
</feature>
<name>A0A182Q4K1_9DIPT</name>
<dbReference type="EnsemblMetazoa" id="AFAF002950-RA">
    <property type="protein sequence ID" value="AFAF002950-PA"/>
    <property type="gene ID" value="AFAF002950"/>
</dbReference>
<feature type="region of interest" description="Disordered" evidence="1">
    <location>
        <begin position="946"/>
        <end position="965"/>
    </location>
</feature>
<dbReference type="Proteomes" id="UP000075886">
    <property type="component" value="Unassembled WGS sequence"/>
</dbReference>
<reference evidence="2" key="2">
    <citation type="submission" date="2020-05" db="UniProtKB">
        <authorList>
            <consortium name="EnsemblMetazoa"/>
        </authorList>
    </citation>
    <scope>IDENTIFICATION</scope>
    <source>
        <strain evidence="2">FAR1</strain>
    </source>
</reference>
<proteinExistence type="predicted"/>
<sequence length="2154" mass="241949">MSSKGKRLSILKKQHALPEEYHHLEQSVSGAIKSGKKIEFNRKKSVKEFLVGEDVDTIWGNSYEVSTDGTPSSAFSETVLGSNNSTHTTVNEQNKENQPTNQKHTTEQLDNSTYCDLSVTIVDDERRRIRNEGSIALSQSLNMTERVLLEPSAPTKLRLQMNGCSVDVEDVLPMDISPLKPSALHPSPSKSPRKMIYNFPKQAMFVEINDVAAPPVAADESKTAARSSLWRGTNQSTLRGNSSAYVASETWNSHPNHNAGLQHTYQANVSSDVDTTIALTAAMTKVLESCSNESIQKATNMDLDESTLTLPTNALARARPSFLPTVKQFDDTATQHTPTIGTASSIESINPDDLSSPLERHMHRANNLSLENLSILQTPPTDKDGVRSSRITLDLGLSGFSLAGRPSSPLERRVEATKPRILRPTLPFTLLAEKEPKQATPTNESANVVSMDISSKGVSTHSRAMHTDTQTTTQKEEKEKRKHSRSTDFYPHDIVDDRSESDIPHRGTVFDNEKMEVATIVNVPLRQTANEPESIIFSPQKALDTYRRTMYQLDDMKQDAEPRKAIVSNESMVCSTTPPKCGQHIEEVSVHVTRGNQSTMDVKFQLEPMEQSRAKCTQRLTTCVTQTMEEDTSPCKGKAINSARNTPFSHRKSISIAQQMDVTSHGDVHQLLQADARDQRLTIHATEVMDESVNVQQLVCVNVEEIRQKPRQESRIPRLTTHQHEDMEHEKQQRRIESKPRRTIHEQEDMDLTSFDVEEQKNEVNLPSEPKVEQKSRKTMYDRVDMDRTNSDLKEMQNEDMLLENRVLQPGHTVEQKTRMSLYDRQAMELTRMDLEERKRNDVLQDDPKAQQKTRHTISKREDMDLTKTNPEEVRSLDGKMKNEPMVRQLSIFGRVDMDTTASNVGDAKGEIMLPSIPTVRHKPRMSTYERADMDVTATYLKPIDNADTLPAQPETQQQAGNIISERDKMDITKKGSIPKAKAHQMSRMSVYERKDMDLTVSDHQDGTSANRSMLKNEPKVDKTSRTSLYEVEGMDTSAVGQTIHEPGQLKRYTETGKGDHDVTNYSTFLERYEDSLETTTHGASTSQRPAAEGKGKTFNCTRLPDELDCLPESIMIEPNGGNKTARQGEIRKTINHPEAMERTTMAGKECISSFSALRKSIANGMDGVSLLVNDETEAPKSRRSIYDPTAMVEATAPIHTEWIKSHTLERPHVKQQLQQQDDCRMDETILPGNVRVERASREPMPESPFVCPAEHPPSTTKVVTMGIVRQGALENTASMDLTLGAKTVTPPPQLPPDPEIRHRWRPRQTILIPQDMDVDDETEPAKEPQLPTLSNLVRETTEDRVLRSASVLPMRHFQSHEEPSLVLCPAVLARQESDPERKTTHNKVRPVSVPSELCDISVSFSSVTRPELPHVGNMTGMMDSMREITEPLPPQVSFQEQSNSVSVICRTSELPTKQDDFGVRTMAFVPSGEGEPHSDDEFYDAEERQEVDPLSLTRSRHLTMKFVDVEQLERTSKRLHSEVLASPMVSTAAMGDELDPLQMTHVRQTSKGGPDKKRPRTIPTTAATVEDIPVIGDPVEENLVNEAPAAAEVIIEEDRHPLGSQSVRVSQPLIHDPSVFVMEEEGGEEEDLLDNESDLSCASLSEEVHQTSHPDRQSAAVPSAALAELSYYRNFANMTIDSLDSWHDRKVSPARPEPPPEDDNAFECISVSDSDSLTSFTPPKAPPPATGRSAIMNAILRQSELPMTSDNVLDSTLASEIMDELRRTHPIVRHPCCGVQTEECLCRLRRELQRRQERWDQVWDRWRAGIAKIRQRFGIGSDDQHEPSGGTLEEKFDELHWRLLHGKLEEESFLFAQDGAEVSRRRSAIGVTSGHYPETPSIAFLAENYRSYLLEQLYVDNSPPPGASLPETPRITLLIANKLATDSGTRWQLDCADECDGLLLLRHRTLRSFVLSVQIQPPRGRKTGGGIEESPSENWRIERIQVREYPQGFVNSPKLLLAHIEFMRLAKETTEQTLRSTYRTVSTLMGLWQRFDELLRRVFDTVNRLLMIVRNNEAMLCYDRQIERFCVTKYFHHTHEDGSCEPNLLLVQFNCVASIGAPGVGFELPVPEPQKLLPAVSTGVVGASGTDDQSTGLMFLECLLWNVTKQFEA</sequence>
<dbReference type="VEuPathDB" id="VectorBase:AFAF002950"/>
<feature type="compositionally biased region" description="Basic and acidic residues" evidence="1">
    <location>
        <begin position="490"/>
        <end position="502"/>
    </location>
</feature>
<feature type="region of interest" description="Disordered" evidence="1">
    <location>
        <begin position="67"/>
        <end position="108"/>
    </location>
</feature>